<dbReference type="GO" id="GO:0003677">
    <property type="term" value="F:DNA binding"/>
    <property type="evidence" value="ECO:0007669"/>
    <property type="project" value="TreeGrafter"/>
</dbReference>
<dbReference type="PANTHER" id="PTHR10629:SF52">
    <property type="entry name" value="DNA (CYTOSINE-5)-METHYLTRANSFERASE 1"/>
    <property type="match status" value="1"/>
</dbReference>
<evidence type="ECO:0000256" key="8">
    <source>
        <dbReference type="RuleBase" id="RU000417"/>
    </source>
</evidence>
<dbReference type="Pfam" id="PF00145">
    <property type="entry name" value="DNA_methylase"/>
    <property type="match status" value="1"/>
</dbReference>
<dbReference type="SUPFAM" id="SSF53335">
    <property type="entry name" value="S-adenosyl-L-methionine-dependent methyltransferases"/>
    <property type="match status" value="1"/>
</dbReference>
<dbReference type="STRING" id="1121390.SAMN02746041_03275"/>
<evidence type="ECO:0000313" key="10">
    <source>
        <dbReference type="EMBL" id="SMC28531.1"/>
    </source>
</evidence>
<dbReference type="PRINTS" id="PR00105">
    <property type="entry name" value="C5METTRFRASE"/>
</dbReference>
<evidence type="ECO:0000313" key="11">
    <source>
        <dbReference type="Proteomes" id="UP000192783"/>
    </source>
</evidence>
<dbReference type="InterPro" id="IPR018117">
    <property type="entry name" value="C5_DNA_meth_AS"/>
</dbReference>
<evidence type="ECO:0000256" key="1">
    <source>
        <dbReference type="ARBA" id="ARBA00022603"/>
    </source>
</evidence>
<evidence type="ECO:0000256" key="9">
    <source>
        <dbReference type="SAM" id="MobiDB-lite"/>
    </source>
</evidence>
<dbReference type="AlphaFoldDB" id="A0A1W1XY98"/>
<comment type="catalytic activity">
    <reaction evidence="5 8">
        <text>a 2'-deoxycytidine in DNA + S-adenosyl-L-methionine = a 5-methyl-2'-deoxycytidine in DNA + S-adenosyl-L-homocysteine + H(+)</text>
        <dbReference type="Rhea" id="RHEA:13681"/>
        <dbReference type="Rhea" id="RHEA-COMP:11369"/>
        <dbReference type="Rhea" id="RHEA-COMP:11370"/>
        <dbReference type="ChEBI" id="CHEBI:15378"/>
        <dbReference type="ChEBI" id="CHEBI:57856"/>
        <dbReference type="ChEBI" id="CHEBI:59789"/>
        <dbReference type="ChEBI" id="CHEBI:85452"/>
        <dbReference type="ChEBI" id="CHEBI:85454"/>
        <dbReference type="EC" id="2.1.1.37"/>
    </reaction>
</comment>
<dbReference type="InterPro" id="IPR050390">
    <property type="entry name" value="C5-Methyltransferase"/>
</dbReference>
<comment type="similarity">
    <text evidence="6 7">Belongs to the class I-like SAM-binding methyltransferase superfamily. C5-methyltransferase family.</text>
</comment>
<dbReference type="PROSITE" id="PS00094">
    <property type="entry name" value="C5_MTASE_1"/>
    <property type="match status" value="1"/>
</dbReference>
<keyword evidence="4" id="KW-0680">Restriction system</keyword>
<dbReference type="EC" id="2.1.1.37" evidence="8"/>
<feature type="compositionally biased region" description="Basic and acidic residues" evidence="9">
    <location>
        <begin position="212"/>
        <end position="221"/>
    </location>
</feature>
<dbReference type="InterPro" id="IPR029063">
    <property type="entry name" value="SAM-dependent_MTases_sf"/>
</dbReference>
<protein>
    <recommendedName>
        <fullName evidence="8">Cytosine-specific methyltransferase</fullName>
        <ecNumber evidence="8">2.1.1.37</ecNumber>
    </recommendedName>
</protein>
<evidence type="ECO:0000256" key="7">
    <source>
        <dbReference type="RuleBase" id="RU000416"/>
    </source>
</evidence>
<dbReference type="Gene3D" id="3.90.120.10">
    <property type="entry name" value="DNA Methylase, subunit A, domain 2"/>
    <property type="match status" value="1"/>
</dbReference>
<dbReference type="PROSITE" id="PS51679">
    <property type="entry name" value="SAM_MT_C5"/>
    <property type="match status" value="1"/>
</dbReference>
<dbReference type="NCBIfam" id="TIGR00675">
    <property type="entry name" value="dcm"/>
    <property type="match status" value="1"/>
</dbReference>
<keyword evidence="3 6" id="KW-0949">S-adenosyl-L-methionine</keyword>
<keyword evidence="11" id="KW-1185">Reference proteome</keyword>
<reference evidence="10 11" key="1">
    <citation type="submission" date="2017-04" db="EMBL/GenBank/DDBJ databases">
        <authorList>
            <person name="Afonso C.L."/>
            <person name="Miller P.J."/>
            <person name="Scott M.A."/>
            <person name="Spackman E."/>
            <person name="Goraichik I."/>
            <person name="Dimitrov K.M."/>
            <person name="Suarez D.L."/>
            <person name="Swayne D.E."/>
        </authorList>
    </citation>
    <scope>NUCLEOTIDE SEQUENCE [LARGE SCALE GENOMIC DNA]</scope>
    <source>
        <strain evidence="10 11">DSM 13146</strain>
    </source>
</reference>
<dbReference type="GO" id="GO:0032259">
    <property type="term" value="P:methylation"/>
    <property type="evidence" value="ECO:0007669"/>
    <property type="project" value="UniProtKB-KW"/>
</dbReference>
<evidence type="ECO:0000256" key="5">
    <source>
        <dbReference type="ARBA" id="ARBA00047422"/>
    </source>
</evidence>
<evidence type="ECO:0000256" key="6">
    <source>
        <dbReference type="PROSITE-ProRule" id="PRU01016"/>
    </source>
</evidence>
<evidence type="ECO:0000256" key="3">
    <source>
        <dbReference type="ARBA" id="ARBA00022691"/>
    </source>
</evidence>
<dbReference type="GO" id="GO:0003886">
    <property type="term" value="F:DNA (cytosine-5-)-methyltransferase activity"/>
    <property type="evidence" value="ECO:0007669"/>
    <property type="project" value="UniProtKB-EC"/>
</dbReference>
<proteinExistence type="inferred from homology"/>
<dbReference type="EMBL" id="FWXF01000038">
    <property type="protein sequence ID" value="SMC28531.1"/>
    <property type="molecule type" value="Genomic_DNA"/>
</dbReference>
<dbReference type="PANTHER" id="PTHR10629">
    <property type="entry name" value="CYTOSINE-SPECIFIC METHYLTRANSFERASE"/>
    <property type="match status" value="1"/>
</dbReference>
<dbReference type="GO" id="GO:0009307">
    <property type="term" value="P:DNA restriction-modification system"/>
    <property type="evidence" value="ECO:0007669"/>
    <property type="project" value="UniProtKB-KW"/>
</dbReference>
<dbReference type="GO" id="GO:0044027">
    <property type="term" value="P:negative regulation of gene expression via chromosomal CpG island methylation"/>
    <property type="evidence" value="ECO:0007669"/>
    <property type="project" value="TreeGrafter"/>
</dbReference>
<sequence>MGYDDIRKDMERLLCEEERIYEARCRGVLAREGKRFRLIDVFAGAGGMTLGFSHKFGQAFYPVWANDFDEACVNTYRANFGDHCVLGDIVEILRDPKTTIPPADVVIGGPPCQGFSLLNKKRDGDPRKQLWRPFLDIVQRSGAKIFVMENVPQLLGSFEHREIVGAAEALGFRCWEGILCAADYGVPQTRRRAFIVGCNFFDPSRVFPPRKTHYDPGKNESDTLSGESADNGYLPGAVKWRTVRDAIGDLPPPQGTEIRKVAPPLDLHFGRTPTQKSLARYRAIPEEGMNRFDLQRRAPELTPPCWIRKKSGGTDLFGRLWWDRPAFTIRTEFFKPEKGRYLHPEQHRPITHREAARFQSFPDDFVFRGSKIEIARQIGNAVPPLLAARLADVVYLLLTMTDDNHG</sequence>
<evidence type="ECO:0000256" key="4">
    <source>
        <dbReference type="ARBA" id="ARBA00022747"/>
    </source>
</evidence>
<keyword evidence="2 6" id="KW-0808">Transferase</keyword>
<dbReference type="InterPro" id="IPR001525">
    <property type="entry name" value="C5_MeTfrase"/>
</dbReference>
<keyword evidence="1 6" id="KW-0489">Methyltransferase</keyword>
<feature type="region of interest" description="Disordered" evidence="9">
    <location>
        <begin position="210"/>
        <end position="230"/>
    </location>
</feature>
<dbReference type="InterPro" id="IPR031303">
    <property type="entry name" value="C5_meth_CS"/>
</dbReference>
<dbReference type="Gene3D" id="3.40.50.150">
    <property type="entry name" value="Vaccinia Virus protein VP39"/>
    <property type="match status" value="1"/>
</dbReference>
<feature type="active site" evidence="6">
    <location>
        <position position="112"/>
    </location>
</feature>
<accession>A0A1W1XY98</accession>
<organism evidence="10 11">
    <name type="scientific">Desulfacinum hydrothermale DSM 13146</name>
    <dbReference type="NCBI Taxonomy" id="1121390"/>
    <lineage>
        <taxon>Bacteria</taxon>
        <taxon>Pseudomonadati</taxon>
        <taxon>Thermodesulfobacteriota</taxon>
        <taxon>Syntrophobacteria</taxon>
        <taxon>Syntrophobacterales</taxon>
        <taxon>Syntrophobacteraceae</taxon>
        <taxon>Desulfacinum</taxon>
    </lineage>
</organism>
<name>A0A1W1XY98_9BACT</name>
<dbReference type="PROSITE" id="PS00095">
    <property type="entry name" value="C5_MTASE_2"/>
    <property type="match status" value="1"/>
</dbReference>
<evidence type="ECO:0000256" key="2">
    <source>
        <dbReference type="ARBA" id="ARBA00022679"/>
    </source>
</evidence>
<gene>
    <name evidence="10" type="ORF">SAMN02746041_03275</name>
</gene>
<dbReference type="Proteomes" id="UP000192783">
    <property type="component" value="Unassembled WGS sequence"/>
</dbReference>